<comment type="caution">
    <text evidence="5">The sequence shown here is derived from an EMBL/GenBank/DDBJ whole genome shotgun (WGS) entry which is preliminary data.</text>
</comment>
<feature type="compositionally biased region" description="Acidic residues" evidence="3">
    <location>
        <begin position="967"/>
        <end position="976"/>
    </location>
</feature>
<name>A0A6L2LH00_TANCI</name>
<feature type="coiled-coil region" evidence="2">
    <location>
        <begin position="223"/>
        <end position="285"/>
    </location>
</feature>
<dbReference type="SUPFAM" id="SSF57756">
    <property type="entry name" value="Retrovirus zinc finger-like domains"/>
    <property type="match status" value="1"/>
</dbReference>
<keyword evidence="2" id="KW-0175">Coiled coil</keyword>
<dbReference type="InterPro" id="IPR013103">
    <property type="entry name" value="RVT_2"/>
</dbReference>
<evidence type="ECO:0000256" key="2">
    <source>
        <dbReference type="SAM" id="Coils"/>
    </source>
</evidence>
<feature type="region of interest" description="Disordered" evidence="3">
    <location>
        <begin position="967"/>
        <end position="996"/>
    </location>
</feature>
<gene>
    <name evidence="5" type="ORF">Tci_033061</name>
</gene>
<evidence type="ECO:0000256" key="1">
    <source>
        <dbReference type="PROSITE-ProRule" id="PRU00047"/>
    </source>
</evidence>
<dbReference type="AlphaFoldDB" id="A0A6L2LH00"/>
<feature type="domain" description="CCHC-type" evidence="4">
    <location>
        <begin position="139"/>
        <end position="152"/>
    </location>
</feature>
<dbReference type="GO" id="GO:0008270">
    <property type="term" value="F:zinc ion binding"/>
    <property type="evidence" value="ECO:0007669"/>
    <property type="project" value="UniProtKB-KW"/>
</dbReference>
<evidence type="ECO:0000259" key="4">
    <source>
        <dbReference type="PROSITE" id="PS50158"/>
    </source>
</evidence>
<proteinExistence type="predicted"/>
<protein>
    <submittedName>
        <fullName evidence="5">Retrovirus-related Pol polyprotein from transposon TNT 1-94</fullName>
    </submittedName>
</protein>
<reference evidence="5" key="1">
    <citation type="journal article" date="2019" name="Sci. Rep.">
        <title>Draft genome of Tanacetum cinerariifolium, the natural source of mosquito coil.</title>
        <authorList>
            <person name="Yamashiro T."/>
            <person name="Shiraishi A."/>
            <person name="Satake H."/>
            <person name="Nakayama K."/>
        </authorList>
    </citation>
    <scope>NUCLEOTIDE SEQUENCE</scope>
</reference>
<feature type="compositionally biased region" description="Pro residues" evidence="3">
    <location>
        <begin position="983"/>
        <end position="996"/>
    </location>
</feature>
<accession>A0A6L2LH00</accession>
<evidence type="ECO:0000313" key="5">
    <source>
        <dbReference type="EMBL" id="GEU61083.1"/>
    </source>
</evidence>
<dbReference type="InterPro" id="IPR036875">
    <property type="entry name" value="Znf_CCHC_sf"/>
</dbReference>
<feature type="region of interest" description="Disordered" evidence="3">
    <location>
        <begin position="613"/>
        <end position="646"/>
    </location>
</feature>
<organism evidence="5">
    <name type="scientific">Tanacetum cinerariifolium</name>
    <name type="common">Dalmatian daisy</name>
    <name type="synonym">Chrysanthemum cinerariifolium</name>
    <dbReference type="NCBI Taxonomy" id="118510"/>
    <lineage>
        <taxon>Eukaryota</taxon>
        <taxon>Viridiplantae</taxon>
        <taxon>Streptophyta</taxon>
        <taxon>Embryophyta</taxon>
        <taxon>Tracheophyta</taxon>
        <taxon>Spermatophyta</taxon>
        <taxon>Magnoliopsida</taxon>
        <taxon>eudicotyledons</taxon>
        <taxon>Gunneridae</taxon>
        <taxon>Pentapetalae</taxon>
        <taxon>asterids</taxon>
        <taxon>campanulids</taxon>
        <taxon>Asterales</taxon>
        <taxon>Asteraceae</taxon>
        <taxon>Asteroideae</taxon>
        <taxon>Anthemideae</taxon>
        <taxon>Anthemidinae</taxon>
        <taxon>Tanacetum</taxon>
    </lineage>
</organism>
<dbReference type="PROSITE" id="PS50158">
    <property type="entry name" value="ZF_CCHC"/>
    <property type="match status" value="1"/>
</dbReference>
<feature type="compositionally biased region" description="Basic and acidic residues" evidence="3">
    <location>
        <begin position="633"/>
        <end position="646"/>
    </location>
</feature>
<keyword evidence="1" id="KW-0862">Zinc</keyword>
<dbReference type="GO" id="GO:0003676">
    <property type="term" value="F:nucleic acid binding"/>
    <property type="evidence" value="ECO:0007669"/>
    <property type="project" value="InterPro"/>
</dbReference>
<evidence type="ECO:0000256" key="3">
    <source>
        <dbReference type="SAM" id="MobiDB-lite"/>
    </source>
</evidence>
<dbReference type="InterPro" id="IPR001878">
    <property type="entry name" value="Znf_CCHC"/>
</dbReference>
<keyword evidence="1" id="KW-0479">Metal-binding</keyword>
<dbReference type="Pfam" id="PF22936">
    <property type="entry name" value="Pol_BBD"/>
    <property type="match status" value="1"/>
</dbReference>
<sequence length="996" mass="112279">MYNPRLTKEGTNCPPLAHYTLVIDGVVQPVAPTTAEQRLARKNELKAQGTLLMALPDKHQLNFNIYKDAKSLMEAIEKRPQLDNDDLKQTDADNLEEMDLKWQMAMLTMRAMRFLQKIGRNLGANETTSIGFDMSKVECYNCHKRGHFVRECSFDWRFQADEEPTNYNLMAFTSSSSLSSDNEVAPYSKAYTKAYATLQSHYDKLINYLRKSQFDVISYKTSLESIKARLVVYQQNKNVFEEDIKLLKLDAMLRDNALVEIRKKFKKAKIERDQLKLKLKKFQTSSKNLSKLLASQITDKTGLRYDNQVFNSTMFDCDKLLSFESDVSMPQCMIVTVPTILNVEPSPTKPNKDLSQSNRPSAPIIEDWVFDSENDSEGNPQHALKDKGVIDSGCSRHMIGNISYLSDFEAINGVYAAFGGNPKGGKITGKGKIRTGKLDFDDVYFVKELKFNNFSISQMCDKKNNVLFTDTECIVLSSDFKLPNDNHVLLKVPRESNMYNVNLKNIVLSKDLTCLFAKATLDESNLWVLVTKPYNKTPYELLLGRTPSTRFMRHFGCLVTIINILDPLGKFNVKADEGFLVGYSSINYQPVVVGSQPNSSADPQNTDADATFEVKEPESTVHVSPSSSAKTKKHDDKTKREAKGKSHIELSIGVQTLSEEFKDFSSNSTNWVNAASTSVTTVEPNSTNSTTTFTAAGPSNNDEGIDYEEVFAPVVRIEAIRLFLAYASFMGFMVYQMDVKSAFLYGTIEEEVYVCQSPGFENPDYPDKVYKVVKALYGLNQAPRAWYKTLANYLLENGFQRERLIRPCSSIGKKVIFYWFRSMWMTSFLDLPIKIYEKSASTPIDTEKPLLKDPDGEDVDVHTYRFFINAVSLKLMLFGLTIDDIHLILTNDVVRLQALIHKRNVNITDYTVRQDLQLDDADSIDCLPNKEIFAELAMIGVGKGFSGLDTPLFDGMLVPQQLQDDFADAAENEDAANEISAEPIPPSPTPATTLPP</sequence>
<dbReference type="Pfam" id="PF07727">
    <property type="entry name" value="RVT_2"/>
    <property type="match status" value="1"/>
</dbReference>
<keyword evidence="1" id="KW-0863">Zinc-finger</keyword>
<dbReference type="InterPro" id="IPR054722">
    <property type="entry name" value="PolX-like_BBD"/>
</dbReference>
<dbReference type="Gene3D" id="4.10.60.10">
    <property type="entry name" value="Zinc finger, CCHC-type"/>
    <property type="match status" value="1"/>
</dbReference>
<dbReference type="EMBL" id="BKCJ010004446">
    <property type="protein sequence ID" value="GEU61083.1"/>
    <property type="molecule type" value="Genomic_DNA"/>
</dbReference>